<dbReference type="GO" id="GO:0016620">
    <property type="term" value="F:oxidoreductase activity, acting on the aldehyde or oxo group of donors, NAD or NADP as acceptor"/>
    <property type="evidence" value="ECO:0007669"/>
    <property type="project" value="InterPro"/>
</dbReference>
<feature type="domain" description="Aldehyde dehydrogenase" evidence="6">
    <location>
        <begin position="46"/>
        <end position="496"/>
    </location>
</feature>
<dbReference type="InterPro" id="IPR016162">
    <property type="entry name" value="Ald_DH_N"/>
</dbReference>
<dbReference type="SUPFAM" id="SSF55298">
    <property type="entry name" value="YjgF-like"/>
    <property type="match status" value="1"/>
</dbReference>
<dbReference type="InterPro" id="IPR035959">
    <property type="entry name" value="RutC-like_sf"/>
</dbReference>
<evidence type="ECO:0000256" key="1">
    <source>
        <dbReference type="ARBA" id="ARBA00009986"/>
    </source>
</evidence>
<evidence type="ECO:0000259" key="6">
    <source>
        <dbReference type="Pfam" id="PF00171"/>
    </source>
</evidence>
<dbReference type="SUPFAM" id="SSF53720">
    <property type="entry name" value="ALDH-like"/>
    <property type="match status" value="1"/>
</dbReference>
<reference evidence="7" key="1">
    <citation type="submission" date="2020-04" db="EMBL/GenBank/DDBJ databases">
        <title>Draft genome resource of the tomato pathogen Pseudocercospora fuligena.</title>
        <authorList>
            <person name="Zaccaron A."/>
        </authorList>
    </citation>
    <scope>NUCLEOTIDE SEQUENCE</scope>
    <source>
        <strain evidence="7">PF001</strain>
    </source>
</reference>
<dbReference type="Pfam" id="PF00171">
    <property type="entry name" value="Aldedh"/>
    <property type="match status" value="1"/>
</dbReference>
<evidence type="ECO:0000313" key="8">
    <source>
        <dbReference type="Proteomes" id="UP000660729"/>
    </source>
</evidence>
<dbReference type="Gene3D" id="3.40.309.10">
    <property type="entry name" value="Aldehyde Dehydrogenase, Chain A, domain 2"/>
    <property type="match status" value="1"/>
</dbReference>
<dbReference type="Gene3D" id="3.40.605.10">
    <property type="entry name" value="Aldehyde Dehydrogenase, Chain A, domain 1"/>
    <property type="match status" value="1"/>
</dbReference>
<dbReference type="Gene3D" id="3.30.1330.40">
    <property type="entry name" value="RutC-like"/>
    <property type="match status" value="1"/>
</dbReference>
<dbReference type="PROSITE" id="PS00070">
    <property type="entry name" value="ALDEHYDE_DEHYDR_CYS"/>
    <property type="match status" value="1"/>
</dbReference>
<dbReference type="OrthoDB" id="310895at2759"/>
<dbReference type="InterPro" id="IPR016161">
    <property type="entry name" value="Ald_DH/histidinol_DH"/>
</dbReference>
<dbReference type="AlphaFoldDB" id="A0A8H6RC46"/>
<evidence type="ECO:0000256" key="5">
    <source>
        <dbReference type="RuleBase" id="RU003345"/>
    </source>
</evidence>
<dbReference type="EMBL" id="JABCIY010000209">
    <property type="protein sequence ID" value="KAF7188396.1"/>
    <property type="molecule type" value="Genomic_DNA"/>
</dbReference>
<dbReference type="InterPro" id="IPR029510">
    <property type="entry name" value="Ald_DH_CS_GLU"/>
</dbReference>
<keyword evidence="3" id="KW-0520">NAD</keyword>
<evidence type="ECO:0000313" key="7">
    <source>
        <dbReference type="EMBL" id="KAF7188396.1"/>
    </source>
</evidence>
<dbReference type="InterPro" id="IPR015590">
    <property type="entry name" value="Aldehyde_DH_dom"/>
</dbReference>
<keyword evidence="8" id="KW-1185">Reference proteome</keyword>
<organism evidence="7 8">
    <name type="scientific">Pseudocercospora fuligena</name>
    <dbReference type="NCBI Taxonomy" id="685502"/>
    <lineage>
        <taxon>Eukaryota</taxon>
        <taxon>Fungi</taxon>
        <taxon>Dikarya</taxon>
        <taxon>Ascomycota</taxon>
        <taxon>Pezizomycotina</taxon>
        <taxon>Dothideomycetes</taxon>
        <taxon>Dothideomycetidae</taxon>
        <taxon>Mycosphaerellales</taxon>
        <taxon>Mycosphaerellaceae</taxon>
        <taxon>Pseudocercospora</taxon>
    </lineage>
</organism>
<dbReference type="FunFam" id="3.40.605.10:FF:000007">
    <property type="entry name" value="NAD/NADP-dependent betaine aldehyde dehydrogenase"/>
    <property type="match status" value="1"/>
</dbReference>
<dbReference type="PANTHER" id="PTHR43720">
    <property type="entry name" value="2-AMINOMUCONIC SEMIALDEHYDE DEHYDROGENASE"/>
    <property type="match status" value="1"/>
</dbReference>
<evidence type="ECO:0000256" key="3">
    <source>
        <dbReference type="ARBA" id="ARBA00023027"/>
    </source>
</evidence>
<dbReference type="InterPro" id="IPR016160">
    <property type="entry name" value="Ald_DH_CS_CYS"/>
</dbReference>
<comment type="similarity">
    <text evidence="1 5">Belongs to the aldehyde dehydrogenase family.</text>
</comment>
<dbReference type="CDD" id="cd00448">
    <property type="entry name" value="YjgF_YER057c_UK114_family"/>
    <property type="match status" value="1"/>
</dbReference>
<keyword evidence="2 5" id="KW-0560">Oxidoreductase</keyword>
<feature type="active site" evidence="4">
    <location>
        <position position="280"/>
    </location>
</feature>
<proteinExistence type="inferred from homology"/>
<dbReference type="CDD" id="cd07093">
    <property type="entry name" value="ALDH_F8_HMSADH"/>
    <property type="match status" value="1"/>
</dbReference>
<comment type="caution">
    <text evidence="7">The sequence shown here is derived from an EMBL/GenBank/DDBJ whole genome shotgun (WGS) entry which is preliminary data.</text>
</comment>
<name>A0A8H6RC46_9PEZI</name>
<protein>
    <submittedName>
        <fullName evidence="7">2-aminomuconic semialdehyde dehydrogenase</fullName>
    </submittedName>
</protein>
<dbReference type="InterPro" id="IPR006175">
    <property type="entry name" value="YjgF/YER057c/UK114"/>
</dbReference>
<dbReference type="PROSITE" id="PS00687">
    <property type="entry name" value="ALDEHYDE_DEHYDR_GLU"/>
    <property type="match status" value="1"/>
</dbReference>
<sequence>MAGHTAEETLERLWDVKLHEEASNAYLIFTAKPFSLHNFIDGAFQASSAEHIDSVNPQTGKAFAQVPNSRPSEVDQAVHAAHKAFQPWSKTSKTHRSGILNRIADLIAERRDTLAAWESIDQGKTFTRAQVEIDRAESNFRYFASYILHDESAARFTDPGNVLTYEHRSPLGVFALISPWNMPLYLLTWKIAPCLAFGCTAVAKPSELTSVTAFLLADICRQAGLPAGVLNIIFGAGLPTGSALVKDDLVKGISFTGGTATGRQIRRDTVDDIHKHLSLELGGKNPTLVFADADMEAAIKTAAAAAFENQGEICLCGSRIYVEKSAYGAFVTRYVAYVAENYQLGAKVGAVVSLQHYRKVRGYLELASKEGAKFEIGEIPAETPESGYWIKPTILTGLSNPSAIVRDEIFGPVVTISPFEDEVEAVTLANDNPNGLAAVVLTRDGARMRRVGEQIEAGLVWVNCWLVRQLATPFGGMKSSGIGREGGAYSRDVFTNNSTPFFLPSGSAQGLANYPHARIVPAPTQTIYVSGTSSRRGDGTWEGVKENADGTFQPDVKEQTAAVLRNIDTIIKGATNGSGSIADVVDAAVFLVNMKDDYSGMNAEWNKVWPDRANAPARTTVEVRALPNPRLLVEIKCTAVVKA</sequence>
<gene>
    <name evidence="7" type="ORF">HII31_10058</name>
</gene>
<evidence type="ECO:0000256" key="2">
    <source>
        <dbReference type="ARBA" id="ARBA00023002"/>
    </source>
</evidence>
<dbReference type="PANTHER" id="PTHR43720:SF2">
    <property type="entry name" value="2-AMINOMUCONIC SEMIALDEHYDE DEHYDROGENASE"/>
    <property type="match status" value="1"/>
</dbReference>
<dbReference type="Proteomes" id="UP000660729">
    <property type="component" value="Unassembled WGS sequence"/>
</dbReference>
<dbReference type="Pfam" id="PF01042">
    <property type="entry name" value="Ribonuc_L-PSP"/>
    <property type="match status" value="1"/>
</dbReference>
<evidence type="ECO:0000256" key="4">
    <source>
        <dbReference type="PROSITE-ProRule" id="PRU10007"/>
    </source>
</evidence>
<dbReference type="InterPro" id="IPR016163">
    <property type="entry name" value="Ald_DH_C"/>
</dbReference>
<accession>A0A8H6RC46</accession>